<dbReference type="Proteomes" id="UP000198211">
    <property type="component" value="Unassembled WGS sequence"/>
</dbReference>
<dbReference type="EMBL" id="NBNE01001223">
    <property type="protein sequence ID" value="OWZ14963.1"/>
    <property type="molecule type" value="Genomic_DNA"/>
</dbReference>
<sequence length="288" mass="32324">MTTSTSDARGFAACEGKHRAILTAAIATPPLDGVPTYKQVAICVKHLRLKHGDRNSVESLKALAREFPHCSGIHAEKAFIFGPAIDDEGYSRVGCGEDDNSLILGVTAISLLVKMKTLIQENMLILFHIDATFKLSEIGYPVSTCGFSDRSRKYHVAAMLIVSRFYHTLFYPAPSSLRKIIFLRPNIDAVLGDAENVQYNALQSIPQFQNATFLMCFLRVVQCDETNTQLDDYAGAMVYKGIIATPYAGNLLEYYRIRNTILAQWRNVSVLRSFAAYFEKQWINSQYW</sequence>
<gene>
    <name evidence="1" type="ORF">PHMEG_00011480</name>
</gene>
<evidence type="ECO:0000313" key="2">
    <source>
        <dbReference type="Proteomes" id="UP000198211"/>
    </source>
</evidence>
<evidence type="ECO:0008006" key="3">
    <source>
        <dbReference type="Google" id="ProtNLM"/>
    </source>
</evidence>
<name>A0A225WB55_9STRA</name>
<comment type="caution">
    <text evidence="1">The sequence shown here is derived from an EMBL/GenBank/DDBJ whole genome shotgun (WGS) entry which is preliminary data.</text>
</comment>
<evidence type="ECO:0000313" key="1">
    <source>
        <dbReference type="EMBL" id="OWZ14963.1"/>
    </source>
</evidence>
<organism evidence="1 2">
    <name type="scientific">Phytophthora megakarya</name>
    <dbReference type="NCBI Taxonomy" id="4795"/>
    <lineage>
        <taxon>Eukaryota</taxon>
        <taxon>Sar</taxon>
        <taxon>Stramenopiles</taxon>
        <taxon>Oomycota</taxon>
        <taxon>Peronosporomycetes</taxon>
        <taxon>Peronosporales</taxon>
        <taxon>Peronosporaceae</taxon>
        <taxon>Phytophthora</taxon>
    </lineage>
</organism>
<accession>A0A225WB55</accession>
<dbReference type="OrthoDB" id="116498at2759"/>
<proteinExistence type="predicted"/>
<reference evidence="2" key="1">
    <citation type="submission" date="2017-03" db="EMBL/GenBank/DDBJ databases">
        <title>Phytopthora megakarya and P. palmivora, two closely related causual agents of cacao black pod achieved similar genome size and gene model numbers by different mechanisms.</title>
        <authorList>
            <person name="Ali S."/>
            <person name="Shao J."/>
            <person name="Larry D.J."/>
            <person name="Kronmiller B."/>
            <person name="Shen D."/>
            <person name="Strem M.D."/>
            <person name="Melnick R.L."/>
            <person name="Guiltinan M.J."/>
            <person name="Tyler B.M."/>
            <person name="Meinhardt L.W."/>
            <person name="Bailey B.A."/>
        </authorList>
    </citation>
    <scope>NUCLEOTIDE SEQUENCE [LARGE SCALE GENOMIC DNA]</scope>
    <source>
        <strain evidence="2">zdho120</strain>
    </source>
</reference>
<protein>
    <recommendedName>
        <fullName evidence="3">MULE transposase domain-containing protein</fullName>
    </recommendedName>
</protein>
<keyword evidence="2" id="KW-1185">Reference proteome</keyword>
<dbReference type="AlphaFoldDB" id="A0A225WB55"/>